<keyword evidence="3" id="KW-1185">Reference proteome</keyword>
<name>A0AAW2Z2W6_9EUKA</name>
<dbReference type="GO" id="GO:0006897">
    <property type="term" value="P:endocytosis"/>
    <property type="evidence" value="ECO:0007669"/>
    <property type="project" value="TreeGrafter"/>
</dbReference>
<dbReference type="PROSITE" id="PS50942">
    <property type="entry name" value="ENTH"/>
    <property type="match status" value="1"/>
</dbReference>
<reference evidence="2 3" key="1">
    <citation type="submission" date="2024-03" db="EMBL/GenBank/DDBJ databases">
        <title>The Acrasis kona genome and developmental transcriptomes reveal deep origins of eukaryotic multicellular pathways.</title>
        <authorList>
            <person name="Sheikh S."/>
            <person name="Fu C.-J."/>
            <person name="Brown M.W."/>
            <person name="Baldauf S.L."/>
        </authorList>
    </citation>
    <scope>NUCLEOTIDE SEQUENCE [LARGE SCALE GENOMIC DNA]</scope>
    <source>
        <strain evidence="2 3">ATCC MYA-3509</strain>
    </source>
</reference>
<evidence type="ECO:0000259" key="1">
    <source>
        <dbReference type="PROSITE" id="PS50942"/>
    </source>
</evidence>
<evidence type="ECO:0000313" key="3">
    <source>
        <dbReference type="Proteomes" id="UP001431209"/>
    </source>
</evidence>
<dbReference type="PANTHER" id="PTHR12276:SF45">
    <property type="entry name" value="CLATHRIN INTERACTOR 1"/>
    <property type="match status" value="1"/>
</dbReference>
<comment type="caution">
    <text evidence="2">The sequence shown here is derived from an EMBL/GenBank/DDBJ whole genome shotgun (WGS) entry which is preliminary data.</text>
</comment>
<dbReference type="GO" id="GO:0030125">
    <property type="term" value="C:clathrin vesicle coat"/>
    <property type="evidence" value="ECO:0007669"/>
    <property type="project" value="TreeGrafter"/>
</dbReference>
<dbReference type="GO" id="GO:0005543">
    <property type="term" value="F:phospholipid binding"/>
    <property type="evidence" value="ECO:0007669"/>
    <property type="project" value="TreeGrafter"/>
</dbReference>
<dbReference type="CDD" id="cd03571">
    <property type="entry name" value="ENTH"/>
    <property type="match status" value="1"/>
</dbReference>
<gene>
    <name evidence="2" type="ORF">AKO1_011462</name>
</gene>
<sequence>NRVIHKKNQLLYDPIETRVREATSNNPAKNPERLRREIAEATNNYEHFLLILQTIWKRLESRGKDWRHAYKSLLMLLYLIVHGHDRVYKEMQVTSNKQTKIEPLRHFEYIDEADGKNYGELLRALATRVLEFIADEDYVKTCRGLAAKGEFPGFSSDGTVKSSLSAPP</sequence>
<dbReference type="SUPFAM" id="SSF48464">
    <property type="entry name" value="ENTH/VHS domain"/>
    <property type="match status" value="1"/>
</dbReference>
<evidence type="ECO:0000313" key="2">
    <source>
        <dbReference type="EMBL" id="KAL0483612.1"/>
    </source>
</evidence>
<dbReference type="InterPro" id="IPR013809">
    <property type="entry name" value="ENTH"/>
</dbReference>
<dbReference type="Pfam" id="PF01417">
    <property type="entry name" value="ENTH"/>
    <property type="match status" value="1"/>
</dbReference>
<dbReference type="InterPro" id="IPR008942">
    <property type="entry name" value="ENTH_VHS"/>
</dbReference>
<dbReference type="GO" id="GO:0030276">
    <property type="term" value="F:clathrin binding"/>
    <property type="evidence" value="ECO:0007669"/>
    <property type="project" value="TreeGrafter"/>
</dbReference>
<dbReference type="GO" id="GO:0005768">
    <property type="term" value="C:endosome"/>
    <property type="evidence" value="ECO:0007669"/>
    <property type="project" value="TreeGrafter"/>
</dbReference>
<dbReference type="GO" id="GO:0005886">
    <property type="term" value="C:plasma membrane"/>
    <property type="evidence" value="ECO:0007669"/>
    <property type="project" value="TreeGrafter"/>
</dbReference>
<dbReference type="EMBL" id="JAOPGA020000972">
    <property type="protein sequence ID" value="KAL0483612.1"/>
    <property type="molecule type" value="Genomic_DNA"/>
</dbReference>
<feature type="non-terminal residue" evidence="2">
    <location>
        <position position="1"/>
    </location>
</feature>
<dbReference type="PANTHER" id="PTHR12276">
    <property type="entry name" value="EPSIN/ENT-RELATED"/>
    <property type="match status" value="1"/>
</dbReference>
<dbReference type="Proteomes" id="UP001431209">
    <property type="component" value="Unassembled WGS sequence"/>
</dbReference>
<feature type="domain" description="ENTH" evidence="1">
    <location>
        <begin position="7"/>
        <end position="143"/>
    </location>
</feature>
<feature type="non-terminal residue" evidence="2">
    <location>
        <position position="168"/>
    </location>
</feature>
<accession>A0AAW2Z2W6</accession>
<protein>
    <recommendedName>
        <fullName evidence="1">ENTH domain-containing protein</fullName>
    </recommendedName>
</protein>
<dbReference type="Gene3D" id="1.25.40.90">
    <property type="match status" value="1"/>
</dbReference>
<organism evidence="2 3">
    <name type="scientific">Acrasis kona</name>
    <dbReference type="NCBI Taxonomy" id="1008807"/>
    <lineage>
        <taxon>Eukaryota</taxon>
        <taxon>Discoba</taxon>
        <taxon>Heterolobosea</taxon>
        <taxon>Tetramitia</taxon>
        <taxon>Eutetramitia</taxon>
        <taxon>Acrasidae</taxon>
        <taxon>Acrasis</taxon>
    </lineage>
</organism>
<proteinExistence type="predicted"/>
<dbReference type="AlphaFoldDB" id="A0AAW2Z2W6"/>
<dbReference type="SMART" id="SM00273">
    <property type="entry name" value="ENTH"/>
    <property type="match status" value="1"/>
</dbReference>